<dbReference type="CDD" id="cd10442">
    <property type="entry name" value="GIY-YIG_PLEs"/>
    <property type="match status" value="1"/>
</dbReference>
<evidence type="ECO:0000259" key="1">
    <source>
        <dbReference type="PROSITE" id="PS50164"/>
    </source>
</evidence>
<dbReference type="InterPro" id="IPR035901">
    <property type="entry name" value="GIY-YIG_endonuc_sf"/>
</dbReference>
<sequence length="211" mass="24634">SSKFKQIIEENWRVLRNDVTLPPIFQNPPMFCYKRNKNRRDLLVNTDPVHCYSKETSLQNLGCYRCLGCVTCGHMIPGKTFSHPHTGTIFHIRHRLTCTSDFVIYKLTCPCGLTYIGKTDLPLRERIRNHRSSIRTAYRDKKSELPVAKHFLELGHSLPSMKLMAIDQIPLPRRGGDRKKMLLQRELFWIRTLQTVYPNGLNEKYSLSVFL</sequence>
<keyword evidence="3" id="KW-1185">Reference proteome</keyword>
<evidence type="ECO:0000313" key="3">
    <source>
        <dbReference type="Proteomes" id="UP001295444"/>
    </source>
</evidence>
<organism evidence="2 3">
    <name type="scientific">Pelobates cultripes</name>
    <name type="common">Western spadefoot toad</name>
    <dbReference type="NCBI Taxonomy" id="61616"/>
    <lineage>
        <taxon>Eukaryota</taxon>
        <taxon>Metazoa</taxon>
        <taxon>Chordata</taxon>
        <taxon>Craniata</taxon>
        <taxon>Vertebrata</taxon>
        <taxon>Euteleostomi</taxon>
        <taxon>Amphibia</taxon>
        <taxon>Batrachia</taxon>
        <taxon>Anura</taxon>
        <taxon>Pelobatoidea</taxon>
        <taxon>Pelobatidae</taxon>
        <taxon>Pelobates</taxon>
    </lineage>
</organism>
<feature type="domain" description="GIY-YIG" evidence="1">
    <location>
        <begin position="100"/>
        <end position="203"/>
    </location>
</feature>
<dbReference type="EMBL" id="OW240914">
    <property type="protein sequence ID" value="CAH2275576.1"/>
    <property type="molecule type" value="Genomic_DNA"/>
</dbReference>
<proteinExistence type="predicted"/>
<accession>A0AAD1RPB2</accession>
<dbReference type="AlphaFoldDB" id="A0AAD1RPB2"/>
<feature type="non-terminal residue" evidence="2">
    <location>
        <position position="1"/>
    </location>
</feature>
<name>A0AAD1RPB2_PELCU</name>
<reference evidence="2" key="1">
    <citation type="submission" date="2022-03" db="EMBL/GenBank/DDBJ databases">
        <authorList>
            <person name="Alioto T."/>
            <person name="Alioto T."/>
            <person name="Gomez Garrido J."/>
        </authorList>
    </citation>
    <scope>NUCLEOTIDE SEQUENCE</scope>
</reference>
<dbReference type="PROSITE" id="PS50164">
    <property type="entry name" value="GIY_YIG"/>
    <property type="match status" value="1"/>
</dbReference>
<dbReference type="InterPro" id="IPR000305">
    <property type="entry name" value="GIY-YIG_endonuc"/>
</dbReference>
<dbReference type="PANTHER" id="PTHR21301">
    <property type="entry name" value="REVERSE TRANSCRIPTASE"/>
    <property type="match status" value="1"/>
</dbReference>
<dbReference type="Gene3D" id="3.40.1440.10">
    <property type="entry name" value="GIY-YIG endonuclease"/>
    <property type="match status" value="1"/>
</dbReference>
<gene>
    <name evidence="2" type="ORF">PECUL_23A018617</name>
</gene>
<protein>
    <recommendedName>
        <fullName evidence="1">GIY-YIG domain-containing protein</fullName>
    </recommendedName>
</protein>
<evidence type="ECO:0000313" key="2">
    <source>
        <dbReference type="EMBL" id="CAH2275576.1"/>
    </source>
</evidence>
<dbReference type="Proteomes" id="UP001295444">
    <property type="component" value="Chromosome 03"/>
</dbReference>
<dbReference type="PANTHER" id="PTHR21301:SF10">
    <property type="entry name" value="REVERSE TRANSCRIPTASE DOMAIN-CONTAINING PROTEIN"/>
    <property type="match status" value="1"/>
</dbReference>